<gene>
    <name evidence="2" type="ORF">PENSUB_593</name>
</gene>
<keyword evidence="3" id="KW-1185">Reference proteome</keyword>
<evidence type="ECO:0000313" key="3">
    <source>
        <dbReference type="Proteomes" id="UP000186955"/>
    </source>
</evidence>
<evidence type="ECO:0000313" key="2">
    <source>
        <dbReference type="EMBL" id="OKP13709.1"/>
    </source>
</evidence>
<name>A0A1Q5UMN3_9EURO</name>
<accession>A0A1Q5UMN3</accession>
<feature type="compositionally biased region" description="Low complexity" evidence="1">
    <location>
        <begin position="166"/>
        <end position="176"/>
    </location>
</feature>
<proteinExistence type="predicted"/>
<evidence type="ECO:0000256" key="1">
    <source>
        <dbReference type="SAM" id="MobiDB-lite"/>
    </source>
</evidence>
<dbReference type="AlphaFoldDB" id="A0A1Q5UMN3"/>
<dbReference type="Proteomes" id="UP000186955">
    <property type="component" value="Unassembled WGS sequence"/>
</dbReference>
<feature type="region of interest" description="Disordered" evidence="1">
    <location>
        <begin position="146"/>
        <end position="176"/>
    </location>
</feature>
<organism evidence="2 3">
    <name type="scientific">Penicillium subrubescens</name>
    <dbReference type="NCBI Taxonomy" id="1316194"/>
    <lineage>
        <taxon>Eukaryota</taxon>
        <taxon>Fungi</taxon>
        <taxon>Dikarya</taxon>
        <taxon>Ascomycota</taxon>
        <taxon>Pezizomycotina</taxon>
        <taxon>Eurotiomycetes</taxon>
        <taxon>Eurotiomycetidae</taxon>
        <taxon>Eurotiales</taxon>
        <taxon>Aspergillaceae</taxon>
        <taxon>Penicillium</taxon>
    </lineage>
</organism>
<sequence>MGIPGSRFADQASALDDEYALVLDSEQHVHHYPGPEGEVDFESADNWLDLQIVQWREQRPTLVLKMGPASSDAQFTDHLDQSTDTLQFVFKLPAEYPGGRVGLLHNIRDLLDSQNPFGIVEHMSGRGRQAVSSEFWGLRVGSVRTRKTNGGLTPRRPSAAKLAVHSSRPSTSSSSG</sequence>
<protein>
    <submittedName>
        <fullName evidence="2">Uncharacterized protein</fullName>
    </submittedName>
</protein>
<comment type="caution">
    <text evidence="2">The sequence shown here is derived from an EMBL/GenBank/DDBJ whole genome shotgun (WGS) entry which is preliminary data.</text>
</comment>
<reference evidence="2 3" key="1">
    <citation type="submission" date="2016-10" db="EMBL/GenBank/DDBJ databases">
        <title>Genome sequence of the ascomycete fungus Penicillium subrubescens.</title>
        <authorList>
            <person name="De Vries R.P."/>
            <person name="Peng M."/>
            <person name="Dilokpimol A."/>
            <person name="Hilden K."/>
            <person name="Makela M.R."/>
            <person name="Grigoriev I."/>
            <person name="Riley R."/>
            <person name="Granchi Z."/>
        </authorList>
    </citation>
    <scope>NUCLEOTIDE SEQUENCE [LARGE SCALE GENOMIC DNA]</scope>
    <source>
        <strain evidence="2 3">CBS 132785</strain>
    </source>
</reference>
<dbReference type="EMBL" id="MNBE01000127">
    <property type="protein sequence ID" value="OKP13709.1"/>
    <property type="molecule type" value="Genomic_DNA"/>
</dbReference>